<evidence type="ECO:0000259" key="17">
    <source>
        <dbReference type="PROSITE" id="PS50011"/>
    </source>
</evidence>
<keyword evidence="9 16" id="KW-0547">Nucleotide-binding</keyword>
<dbReference type="InterPro" id="IPR011009">
    <property type="entry name" value="Kinase-like_dom_sf"/>
</dbReference>
<evidence type="ECO:0000313" key="18">
    <source>
        <dbReference type="EMBL" id="KAJ9559458.1"/>
    </source>
</evidence>
<dbReference type="PROSITE" id="PS00108">
    <property type="entry name" value="PROTEIN_KINASE_ST"/>
    <property type="match status" value="1"/>
</dbReference>
<evidence type="ECO:0000256" key="4">
    <source>
        <dbReference type="ARBA" id="ARBA00022475"/>
    </source>
</evidence>
<dbReference type="Pfam" id="PF07714">
    <property type="entry name" value="PK_Tyr_Ser-Thr"/>
    <property type="match status" value="2"/>
</dbReference>
<dbReference type="GO" id="GO:0004714">
    <property type="term" value="F:transmembrane receptor protein tyrosine kinase activity"/>
    <property type="evidence" value="ECO:0007669"/>
    <property type="project" value="InterPro"/>
</dbReference>
<dbReference type="InterPro" id="IPR045272">
    <property type="entry name" value="ANXUR1/2-like"/>
</dbReference>
<comment type="caution">
    <text evidence="18">The sequence shown here is derived from an EMBL/GenBank/DDBJ whole genome shotgun (WGS) entry which is preliminary data.</text>
</comment>
<comment type="subcellular location">
    <subcellularLocation>
        <location evidence="1">Cell membrane</location>
        <topology evidence="1">Single-pass type I membrane protein</topology>
    </subcellularLocation>
</comment>
<dbReference type="GO" id="GO:0009506">
    <property type="term" value="C:plasmodesma"/>
    <property type="evidence" value="ECO:0007669"/>
    <property type="project" value="TreeGrafter"/>
</dbReference>
<keyword evidence="14" id="KW-0675">Receptor</keyword>
<dbReference type="GO" id="GO:0002229">
    <property type="term" value="P:defense response to oomycetes"/>
    <property type="evidence" value="ECO:0007669"/>
    <property type="project" value="UniProtKB-ARBA"/>
</dbReference>
<keyword evidence="6" id="KW-0808">Transferase</keyword>
<evidence type="ECO:0000256" key="3">
    <source>
        <dbReference type="ARBA" id="ARBA00010217"/>
    </source>
</evidence>
<accession>A0AA38TM03</accession>
<feature type="binding site" evidence="16">
    <location>
        <position position="55"/>
    </location>
    <ligand>
        <name>ATP</name>
        <dbReference type="ChEBI" id="CHEBI:30616"/>
    </ligand>
</feature>
<keyword evidence="4" id="KW-1003">Cell membrane</keyword>
<dbReference type="PANTHER" id="PTHR27003:SF459">
    <property type="entry name" value="IQ MOTIF, EF-HAND BINDING SITE, PROTEIN KINASE-LIKE DOMAIN PROTEIN-RELATED"/>
    <property type="match status" value="1"/>
</dbReference>
<proteinExistence type="inferred from homology"/>
<evidence type="ECO:0000256" key="6">
    <source>
        <dbReference type="ARBA" id="ARBA00022679"/>
    </source>
</evidence>
<sequence>MSSIKEFDHLKIPLQDIISTTNNFGDNSLIGRGGFGKVYRGELLMSEGLTTVAIKRLDSALGQGAPEFWKEIMMLSRYKHENLVSLLGFCDESGEKILVYEYLPNKSLDLYLSRSDLSWIQRLRICIGAARGLQYLHDPDGTQQRVLHRDIKSSNILLDENWKAKISDFGLSKFGPANQQFTFLVSNAVGTIGYCDPLYVQTGFLTKESDVYSFGVVLFEVLCGRLCVQNYEDIRRFLVGLAQERYEEKNLDTIIDASLKEQISPKCLEIFSKVAYQCLRMDRIERPSAIEIVKELETALQCQENPESIEIEASRRLWVSSLHVNSASSSRNILEYEIMWADLIIMEKLGKGSDEIVYHALWNGSDVAVKVFASQEKYAMQSCINEAQGMSYLHGCNPPIVHCELKSSNLLVDKNWTVKPEWMAPEILRDEPVNEKADVYSYGVILWEITTEKIPWEGLNPAQVVAAVGFKAKRLEIPKDVDPLWASLIKSCWRNEPWSRPTFQEILNTLKSLERKLKVE</sequence>
<dbReference type="PIRSF" id="PIRSF000615">
    <property type="entry name" value="TyrPK_CSF1-R"/>
    <property type="match status" value="1"/>
</dbReference>
<dbReference type="GO" id="GO:0005886">
    <property type="term" value="C:plasma membrane"/>
    <property type="evidence" value="ECO:0007669"/>
    <property type="project" value="UniProtKB-SubCell"/>
</dbReference>
<evidence type="ECO:0000313" key="19">
    <source>
        <dbReference type="Proteomes" id="UP001172457"/>
    </source>
</evidence>
<evidence type="ECO:0000256" key="7">
    <source>
        <dbReference type="ARBA" id="ARBA00022692"/>
    </source>
</evidence>
<dbReference type="Gene3D" id="3.30.200.20">
    <property type="entry name" value="Phosphorylase Kinase, domain 1"/>
    <property type="match status" value="1"/>
</dbReference>
<keyword evidence="13" id="KW-0472">Membrane</keyword>
<dbReference type="PANTHER" id="PTHR27003">
    <property type="entry name" value="OS07G0166700 PROTEIN"/>
    <property type="match status" value="1"/>
</dbReference>
<dbReference type="SUPFAM" id="SSF56112">
    <property type="entry name" value="Protein kinase-like (PK-like)"/>
    <property type="match status" value="2"/>
</dbReference>
<evidence type="ECO:0000256" key="11">
    <source>
        <dbReference type="ARBA" id="ARBA00022840"/>
    </source>
</evidence>
<feature type="domain" description="Protein kinase" evidence="17">
    <location>
        <begin position="290"/>
        <end position="513"/>
    </location>
</feature>
<keyword evidence="11 16" id="KW-0067">ATP-binding</keyword>
<keyword evidence="15" id="KW-0325">Glycoprotein</keyword>
<protein>
    <recommendedName>
        <fullName evidence="17">Protein kinase domain-containing protein</fullName>
    </recommendedName>
</protein>
<name>A0AA38TM03_9ASTR</name>
<dbReference type="InterPro" id="IPR017441">
    <property type="entry name" value="Protein_kinase_ATP_BS"/>
</dbReference>
<dbReference type="GO" id="GO:0005524">
    <property type="term" value="F:ATP binding"/>
    <property type="evidence" value="ECO:0007669"/>
    <property type="project" value="UniProtKB-UniRule"/>
</dbReference>
<keyword evidence="8" id="KW-0732">Signal</keyword>
<dbReference type="Gene3D" id="1.10.510.10">
    <property type="entry name" value="Transferase(Phosphotransferase) domain 1"/>
    <property type="match status" value="3"/>
</dbReference>
<evidence type="ECO:0000256" key="1">
    <source>
        <dbReference type="ARBA" id="ARBA00004251"/>
    </source>
</evidence>
<dbReference type="PROSITE" id="PS00107">
    <property type="entry name" value="PROTEIN_KINASE_ATP"/>
    <property type="match status" value="1"/>
</dbReference>
<evidence type="ECO:0000256" key="10">
    <source>
        <dbReference type="ARBA" id="ARBA00022777"/>
    </source>
</evidence>
<keyword evidence="7" id="KW-0812">Transmembrane</keyword>
<evidence type="ECO:0000256" key="5">
    <source>
        <dbReference type="ARBA" id="ARBA00022527"/>
    </source>
</evidence>
<evidence type="ECO:0000256" key="2">
    <source>
        <dbReference type="ARBA" id="ARBA00008536"/>
    </source>
</evidence>
<evidence type="ECO:0000256" key="16">
    <source>
        <dbReference type="PROSITE-ProRule" id="PRU10141"/>
    </source>
</evidence>
<comment type="similarity">
    <text evidence="3">In the C-terminal section; belongs to the protein kinase superfamily. Ser/Thr protein kinase family.</text>
</comment>
<evidence type="ECO:0000256" key="13">
    <source>
        <dbReference type="ARBA" id="ARBA00023136"/>
    </source>
</evidence>
<dbReference type="GO" id="GO:0004674">
    <property type="term" value="F:protein serine/threonine kinase activity"/>
    <property type="evidence" value="ECO:0007669"/>
    <property type="project" value="UniProtKB-KW"/>
</dbReference>
<dbReference type="EMBL" id="JARYMX010000003">
    <property type="protein sequence ID" value="KAJ9559458.1"/>
    <property type="molecule type" value="Genomic_DNA"/>
</dbReference>
<gene>
    <name evidence="18" type="ORF">OSB04_014072</name>
</gene>
<dbReference type="InterPro" id="IPR000719">
    <property type="entry name" value="Prot_kinase_dom"/>
</dbReference>
<keyword evidence="10" id="KW-0418">Kinase</keyword>
<evidence type="ECO:0000256" key="15">
    <source>
        <dbReference type="ARBA" id="ARBA00023180"/>
    </source>
</evidence>
<dbReference type="FunFam" id="3.30.200.20:FF:000039">
    <property type="entry name" value="receptor-like protein kinase FERONIA"/>
    <property type="match status" value="1"/>
</dbReference>
<dbReference type="Proteomes" id="UP001172457">
    <property type="component" value="Chromosome 3"/>
</dbReference>
<dbReference type="PROSITE" id="PS50011">
    <property type="entry name" value="PROTEIN_KINASE_DOM"/>
    <property type="match status" value="2"/>
</dbReference>
<feature type="domain" description="Protein kinase" evidence="17">
    <location>
        <begin position="24"/>
        <end position="300"/>
    </location>
</feature>
<dbReference type="AlphaFoldDB" id="A0AA38TM03"/>
<evidence type="ECO:0000256" key="9">
    <source>
        <dbReference type="ARBA" id="ARBA00022741"/>
    </source>
</evidence>
<dbReference type="InterPro" id="IPR008271">
    <property type="entry name" value="Ser/Thr_kinase_AS"/>
</dbReference>
<evidence type="ECO:0000256" key="8">
    <source>
        <dbReference type="ARBA" id="ARBA00022729"/>
    </source>
</evidence>
<keyword evidence="5" id="KW-0723">Serine/threonine-protein kinase</keyword>
<reference evidence="18" key="1">
    <citation type="submission" date="2023-03" db="EMBL/GenBank/DDBJ databases">
        <title>Chromosome-scale reference genome and RAD-based genetic map of yellow starthistle (Centaurea solstitialis) reveal putative structural variation and QTLs associated with invader traits.</title>
        <authorList>
            <person name="Reatini B."/>
            <person name="Cang F.A."/>
            <person name="Jiang Q."/>
            <person name="Mckibben M.T.W."/>
            <person name="Barker M.S."/>
            <person name="Rieseberg L.H."/>
            <person name="Dlugosch K.M."/>
        </authorList>
    </citation>
    <scope>NUCLEOTIDE SEQUENCE</scope>
    <source>
        <strain evidence="18">CAN-66</strain>
        <tissue evidence="18">Leaf</tissue>
    </source>
</reference>
<evidence type="ECO:0000256" key="14">
    <source>
        <dbReference type="ARBA" id="ARBA00023170"/>
    </source>
</evidence>
<keyword evidence="19" id="KW-1185">Reference proteome</keyword>
<organism evidence="18 19">
    <name type="scientific">Centaurea solstitialis</name>
    <name type="common">yellow star-thistle</name>
    <dbReference type="NCBI Taxonomy" id="347529"/>
    <lineage>
        <taxon>Eukaryota</taxon>
        <taxon>Viridiplantae</taxon>
        <taxon>Streptophyta</taxon>
        <taxon>Embryophyta</taxon>
        <taxon>Tracheophyta</taxon>
        <taxon>Spermatophyta</taxon>
        <taxon>Magnoliopsida</taxon>
        <taxon>eudicotyledons</taxon>
        <taxon>Gunneridae</taxon>
        <taxon>Pentapetalae</taxon>
        <taxon>asterids</taxon>
        <taxon>campanulids</taxon>
        <taxon>Asterales</taxon>
        <taxon>Asteraceae</taxon>
        <taxon>Carduoideae</taxon>
        <taxon>Cardueae</taxon>
        <taxon>Centaureinae</taxon>
        <taxon>Centaurea</taxon>
    </lineage>
</organism>
<dbReference type="InterPro" id="IPR001245">
    <property type="entry name" value="Ser-Thr/Tyr_kinase_cat_dom"/>
</dbReference>
<evidence type="ECO:0000256" key="12">
    <source>
        <dbReference type="ARBA" id="ARBA00022989"/>
    </source>
</evidence>
<keyword evidence="12" id="KW-1133">Transmembrane helix</keyword>
<dbReference type="SMART" id="SM00220">
    <property type="entry name" value="S_TKc"/>
    <property type="match status" value="1"/>
</dbReference>
<comment type="similarity">
    <text evidence="2">In the N-terminal section; belongs to the leguminous lectin family.</text>
</comment>
<dbReference type="FunFam" id="1.10.510.10:FF:000240">
    <property type="entry name" value="Lectin-domain containing receptor kinase A4.3"/>
    <property type="match status" value="1"/>
</dbReference>